<gene>
    <name evidence="5" type="ORF">ACFOWE_27450</name>
</gene>
<protein>
    <submittedName>
        <fullName evidence="5">EAL domain-containing protein</fullName>
    </submittedName>
</protein>
<dbReference type="InterPro" id="IPR035919">
    <property type="entry name" value="EAL_sf"/>
</dbReference>
<dbReference type="Pfam" id="PF00563">
    <property type="entry name" value="EAL"/>
    <property type="match status" value="1"/>
</dbReference>
<keyword evidence="1" id="KW-0129">CBS domain</keyword>
<feature type="compositionally biased region" description="Gly residues" evidence="2">
    <location>
        <begin position="73"/>
        <end position="82"/>
    </location>
</feature>
<dbReference type="InterPro" id="IPR046342">
    <property type="entry name" value="CBS_dom_sf"/>
</dbReference>
<feature type="domain" description="CBS" evidence="4">
    <location>
        <begin position="332"/>
        <end position="394"/>
    </location>
</feature>
<dbReference type="PROSITE" id="PS50883">
    <property type="entry name" value="EAL"/>
    <property type="match status" value="1"/>
</dbReference>
<evidence type="ECO:0000313" key="6">
    <source>
        <dbReference type="Proteomes" id="UP001595850"/>
    </source>
</evidence>
<dbReference type="Gene3D" id="3.20.20.450">
    <property type="entry name" value="EAL domain"/>
    <property type="match status" value="1"/>
</dbReference>
<evidence type="ECO:0000256" key="2">
    <source>
        <dbReference type="SAM" id="MobiDB-lite"/>
    </source>
</evidence>
<feature type="compositionally biased region" description="Polar residues" evidence="2">
    <location>
        <begin position="30"/>
        <end position="41"/>
    </location>
</feature>
<comment type="caution">
    <text evidence="5">The sequence shown here is derived from an EMBL/GenBank/DDBJ whole genome shotgun (WGS) entry which is preliminary data.</text>
</comment>
<accession>A0ABV8IJR4</accession>
<feature type="domain" description="EAL" evidence="3">
    <location>
        <begin position="72"/>
        <end position="321"/>
    </location>
</feature>
<dbReference type="Proteomes" id="UP001595850">
    <property type="component" value="Unassembled WGS sequence"/>
</dbReference>
<reference evidence="6" key="1">
    <citation type="journal article" date="2019" name="Int. J. Syst. Evol. Microbiol.">
        <title>The Global Catalogue of Microorganisms (GCM) 10K type strain sequencing project: providing services to taxonomists for standard genome sequencing and annotation.</title>
        <authorList>
            <consortium name="The Broad Institute Genomics Platform"/>
            <consortium name="The Broad Institute Genome Sequencing Center for Infectious Disease"/>
            <person name="Wu L."/>
            <person name="Ma J."/>
        </authorList>
    </citation>
    <scope>NUCLEOTIDE SEQUENCE [LARGE SCALE GENOMIC DNA]</scope>
    <source>
        <strain evidence="6">TBRC 4489</strain>
    </source>
</reference>
<dbReference type="RefSeq" id="WP_377292806.1">
    <property type="nucleotide sequence ID" value="NZ_JBHSBM010000040.1"/>
</dbReference>
<feature type="region of interest" description="Disordered" evidence="2">
    <location>
        <begin position="1"/>
        <end position="41"/>
    </location>
</feature>
<evidence type="ECO:0000259" key="3">
    <source>
        <dbReference type="PROSITE" id="PS50883"/>
    </source>
</evidence>
<dbReference type="InterPro" id="IPR000644">
    <property type="entry name" value="CBS_dom"/>
</dbReference>
<dbReference type="SUPFAM" id="SSF54631">
    <property type="entry name" value="CBS-domain pair"/>
    <property type="match status" value="1"/>
</dbReference>
<evidence type="ECO:0000313" key="5">
    <source>
        <dbReference type="EMBL" id="MFC4062055.1"/>
    </source>
</evidence>
<keyword evidence="6" id="KW-1185">Reference proteome</keyword>
<evidence type="ECO:0000259" key="4">
    <source>
        <dbReference type="PROSITE" id="PS51371"/>
    </source>
</evidence>
<dbReference type="EMBL" id="JBHSBM010000040">
    <property type="protein sequence ID" value="MFC4062055.1"/>
    <property type="molecule type" value="Genomic_DNA"/>
</dbReference>
<feature type="compositionally biased region" description="Pro residues" evidence="2">
    <location>
        <begin position="7"/>
        <end position="24"/>
    </location>
</feature>
<dbReference type="SUPFAM" id="SSF141868">
    <property type="entry name" value="EAL domain-like"/>
    <property type="match status" value="1"/>
</dbReference>
<dbReference type="PROSITE" id="PS51371">
    <property type="entry name" value="CBS"/>
    <property type="match status" value="1"/>
</dbReference>
<feature type="region of interest" description="Disordered" evidence="2">
    <location>
        <begin position="73"/>
        <end position="97"/>
    </location>
</feature>
<evidence type="ECO:0000256" key="1">
    <source>
        <dbReference type="PROSITE-ProRule" id="PRU00703"/>
    </source>
</evidence>
<name>A0ABV8IJR4_9ACTN</name>
<dbReference type="InterPro" id="IPR001633">
    <property type="entry name" value="EAL_dom"/>
</dbReference>
<proteinExistence type="predicted"/>
<organism evidence="5 6">
    <name type="scientific">Planomonospora corallina</name>
    <dbReference type="NCBI Taxonomy" id="1806052"/>
    <lineage>
        <taxon>Bacteria</taxon>
        <taxon>Bacillati</taxon>
        <taxon>Actinomycetota</taxon>
        <taxon>Actinomycetes</taxon>
        <taxon>Streptosporangiales</taxon>
        <taxon>Streptosporangiaceae</taxon>
        <taxon>Planomonospora</taxon>
    </lineage>
</organism>
<sequence length="462" mass="47595">MPTNTHPRPPAPAAPGTVPGPPGVPAAASFEQTSPGGNASFAQTSFQTSFQASAGGASFEQAPFHASAGGGSFAQASAGGGSFEQASVTGGTPPFQRAAESGARVGVAPIVDLDTGGVIALQTFADDLGEGGSGHGDVVAVARTVLAVSRNAAALPLVLNLPTRAVISGSAALAPLHEALRVCGRRPREIILVLRGGFAEAGRRALLAGVEGLRAIGYLIAVGDLGTAHLPLDLLTDAAPYLVVLSADLVAQAPRDPRRAALAESLAVLARNTGAHVLAPGVERDAQLAEVRRWGVRLAHGPLLVPGPSGRVQVPLPVAEPEPAQMLLGPRVQEFLLPAVTLPEEATAEEVVATFSGEPSITSVILVDEYQRPRASLDRSRFLLAIATRYGHALHGKKPAVRLADQARTVPRTTPAIAAMQVAGRDTERVYDDMVVIDEVGRCMGIVRVADLIRQVAGVRGR</sequence>